<accession>A0A9P6MD35</accession>
<evidence type="ECO:0000256" key="1">
    <source>
        <dbReference type="SAM" id="MobiDB-lite"/>
    </source>
</evidence>
<evidence type="ECO:0000313" key="3">
    <source>
        <dbReference type="Proteomes" id="UP000749646"/>
    </source>
</evidence>
<sequence>MARREQNPTGKGSVDNKTAWKHIVQAWNLVKPESIRHCFRHVPIFNERQKALLSTSQEGERVVEQAFAQIQFSIDQMNDKSVRATGSNDSEVQKAVDENQRLVLSSRESLALWSAVVPEEDRTALQNRSETLPVLPAMDISGSISTEESSTEDSAGSSDQQQPPASLPLYGMENFEDLSQADKDELLSHADTHQMHFSRLSSGLDCRHIVEPGIEELKNNPAFSHFFKPKSVHSGAVPKQILMTQSLKAMMIQTILISIIQFLRMSRS</sequence>
<proteinExistence type="predicted"/>
<organism evidence="2 3">
    <name type="scientific">Modicella reniformis</name>
    <dbReference type="NCBI Taxonomy" id="1440133"/>
    <lineage>
        <taxon>Eukaryota</taxon>
        <taxon>Fungi</taxon>
        <taxon>Fungi incertae sedis</taxon>
        <taxon>Mucoromycota</taxon>
        <taxon>Mortierellomycotina</taxon>
        <taxon>Mortierellomycetes</taxon>
        <taxon>Mortierellales</taxon>
        <taxon>Mortierellaceae</taxon>
        <taxon>Modicella</taxon>
    </lineage>
</organism>
<evidence type="ECO:0000313" key="2">
    <source>
        <dbReference type="EMBL" id="KAF9992365.1"/>
    </source>
</evidence>
<dbReference type="Proteomes" id="UP000749646">
    <property type="component" value="Unassembled WGS sequence"/>
</dbReference>
<name>A0A9P6MD35_9FUNG</name>
<comment type="caution">
    <text evidence="2">The sequence shown here is derived from an EMBL/GenBank/DDBJ whole genome shotgun (WGS) entry which is preliminary data.</text>
</comment>
<dbReference type="OrthoDB" id="2449001at2759"/>
<dbReference type="AlphaFoldDB" id="A0A9P6MD35"/>
<feature type="region of interest" description="Disordered" evidence="1">
    <location>
        <begin position="138"/>
        <end position="170"/>
    </location>
</feature>
<reference evidence="2" key="1">
    <citation type="journal article" date="2020" name="Fungal Divers.">
        <title>Resolving the Mortierellaceae phylogeny through synthesis of multi-gene phylogenetics and phylogenomics.</title>
        <authorList>
            <person name="Vandepol N."/>
            <person name="Liber J."/>
            <person name="Desiro A."/>
            <person name="Na H."/>
            <person name="Kennedy M."/>
            <person name="Barry K."/>
            <person name="Grigoriev I.V."/>
            <person name="Miller A.N."/>
            <person name="O'Donnell K."/>
            <person name="Stajich J.E."/>
            <person name="Bonito G."/>
        </authorList>
    </citation>
    <scope>NUCLEOTIDE SEQUENCE</scope>
    <source>
        <strain evidence="2">MES-2147</strain>
    </source>
</reference>
<dbReference type="EMBL" id="JAAAHW010002226">
    <property type="protein sequence ID" value="KAF9992365.1"/>
    <property type="molecule type" value="Genomic_DNA"/>
</dbReference>
<protein>
    <submittedName>
        <fullName evidence="2">Uncharacterized protein</fullName>
    </submittedName>
</protein>
<gene>
    <name evidence="2" type="ORF">BGZ65_012319</name>
</gene>
<feature type="compositionally biased region" description="Low complexity" evidence="1">
    <location>
        <begin position="139"/>
        <end position="159"/>
    </location>
</feature>
<keyword evidence="3" id="KW-1185">Reference proteome</keyword>